<comment type="caution">
    <text evidence="1">The sequence shown here is derived from an EMBL/GenBank/DDBJ whole genome shotgun (WGS) entry which is preliminary data.</text>
</comment>
<protein>
    <submittedName>
        <fullName evidence="1">Uncharacterized protein</fullName>
    </submittedName>
</protein>
<gene>
    <name evidence="1" type="ORF">G9C98_001159</name>
</gene>
<keyword evidence="2" id="KW-1185">Reference proteome</keyword>
<evidence type="ECO:0000313" key="1">
    <source>
        <dbReference type="EMBL" id="KAG8040043.1"/>
    </source>
</evidence>
<organism evidence="1 2">
    <name type="scientific">Cotesia typhae</name>
    <dbReference type="NCBI Taxonomy" id="2053667"/>
    <lineage>
        <taxon>Eukaryota</taxon>
        <taxon>Metazoa</taxon>
        <taxon>Ecdysozoa</taxon>
        <taxon>Arthropoda</taxon>
        <taxon>Hexapoda</taxon>
        <taxon>Insecta</taxon>
        <taxon>Pterygota</taxon>
        <taxon>Neoptera</taxon>
        <taxon>Endopterygota</taxon>
        <taxon>Hymenoptera</taxon>
        <taxon>Apocrita</taxon>
        <taxon>Ichneumonoidea</taxon>
        <taxon>Braconidae</taxon>
        <taxon>Microgastrinae</taxon>
        <taxon>Cotesia</taxon>
    </lineage>
</organism>
<reference evidence="1" key="1">
    <citation type="submission" date="2020-03" db="EMBL/GenBank/DDBJ databases">
        <authorList>
            <person name="Chebbi M.A."/>
            <person name="Drezen J.M."/>
        </authorList>
    </citation>
    <scope>NUCLEOTIDE SEQUENCE</scope>
    <source>
        <tissue evidence="1">Whole body</tissue>
    </source>
</reference>
<accession>A0A8J5R6T4</accession>
<dbReference type="EMBL" id="JAAOIC020000024">
    <property type="protein sequence ID" value="KAG8040043.1"/>
    <property type="molecule type" value="Genomic_DNA"/>
</dbReference>
<dbReference type="AlphaFoldDB" id="A0A8J5R6T4"/>
<evidence type="ECO:0000313" key="2">
    <source>
        <dbReference type="Proteomes" id="UP000729913"/>
    </source>
</evidence>
<reference evidence="1" key="2">
    <citation type="submission" date="2021-04" db="EMBL/GenBank/DDBJ databases">
        <title>Genome-wide patterns of bracovirus chromosomal integration into multiple host tissues during parasitism.</title>
        <authorList>
            <person name="Chebbi M.A.C."/>
        </authorList>
    </citation>
    <scope>NUCLEOTIDE SEQUENCE</scope>
    <source>
        <tissue evidence="1">Whole body</tissue>
    </source>
</reference>
<name>A0A8J5R6T4_9HYME</name>
<dbReference type="Proteomes" id="UP000729913">
    <property type="component" value="Unassembled WGS sequence"/>
</dbReference>
<sequence length="32" mass="3757">MEMPKAIEMEHLFHITKNESPILNSRIFSLSI</sequence>
<proteinExistence type="predicted"/>